<dbReference type="GO" id="GO:0004803">
    <property type="term" value="F:transposase activity"/>
    <property type="evidence" value="ECO:0007669"/>
    <property type="project" value="InterPro"/>
</dbReference>
<evidence type="ECO:0000259" key="1">
    <source>
        <dbReference type="Pfam" id="PF01609"/>
    </source>
</evidence>
<dbReference type="GO" id="GO:0003677">
    <property type="term" value="F:DNA binding"/>
    <property type="evidence" value="ECO:0007669"/>
    <property type="project" value="InterPro"/>
</dbReference>
<evidence type="ECO:0000313" key="3">
    <source>
        <dbReference type="Proteomes" id="UP000219612"/>
    </source>
</evidence>
<reference evidence="2 3" key="1">
    <citation type="submission" date="2017-09" db="EMBL/GenBank/DDBJ databases">
        <authorList>
            <person name="Ehlers B."/>
            <person name="Leendertz F.H."/>
        </authorList>
    </citation>
    <scope>NUCLEOTIDE SEQUENCE [LARGE SCALE GENOMIC DNA]</scope>
    <source>
        <strain evidence="2 3">CGMCC 4.6857</strain>
    </source>
</reference>
<organism evidence="2 3">
    <name type="scientific">Paractinoplanes atraurantiacus</name>
    <dbReference type="NCBI Taxonomy" id="1036182"/>
    <lineage>
        <taxon>Bacteria</taxon>
        <taxon>Bacillati</taxon>
        <taxon>Actinomycetota</taxon>
        <taxon>Actinomycetes</taxon>
        <taxon>Micromonosporales</taxon>
        <taxon>Micromonosporaceae</taxon>
        <taxon>Paractinoplanes</taxon>
    </lineage>
</organism>
<evidence type="ECO:0000313" key="2">
    <source>
        <dbReference type="EMBL" id="SNY61903.1"/>
    </source>
</evidence>
<dbReference type="AlphaFoldDB" id="A0A285JPB1"/>
<sequence length="63" mass="6894">MDRGKPGSKIHAVSDRNGLPLTVVVSAANVNDSTMLEDVLDNLHAIRQPLGRPRRWPAKLHGD</sequence>
<keyword evidence="3" id="KW-1185">Reference proteome</keyword>
<proteinExistence type="predicted"/>
<dbReference type="Proteomes" id="UP000219612">
    <property type="component" value="Unassembled WGS sequence"/>
</dbReference>
<protein>
    <submittedName>
        <fullName evidence="2">Transposase DDE domain-containing protein</fullName>
    </submittedName>
</protein>
<dbReference type="InterPro" id="IPR002559">
    <property type="entry name" value="Transposase_11"/>
</dbReference>
<dbReference type="Pfam" id="PF01609">
    <property type="entry name" value="DDE_Tnp_1"/>
    <property type="match status" value="1"/>
</dbReference>
<feature type="domain" description="Transposase IS4-like" evidence="1">
    <location>
        <begin position="3"/>
        <end position="46"/>
    </location>
</feature>
<dbReference type="EMBL" id="OBDY01000023">
    <property type="protein sequence ID" value="SNY61903.1"/>
    <property type="molecule type" value="Genomic_DNA"/>
</dbReference>
<gene>
    <name evidence="2" type="ORF">SAMN05421748_12341</name>
</gene>
<name>A0A285JPB1_9ACTN</name>
<dbReference type="GO" id="GO:0006313">
    <property type="term" value="P:DNA transposition"/>
    <property type="evidence" value="ECO:0007669"/>
    <property type="project" value="InterPro"/>
</dbReference>
<accession>A0A285JPB1</accession>